<dbReference type="VEuPathDB" id="FungiDB:YALI1_F13644g"/>
<dbReference type="Pfam" id="PF03810">
    <property type="entry name" value="IBN_N"/>
    <property type="match status" value="1"/>
</dbReference>
<reference evidence="8 10" key="2">
    <citation type="submission" date="2018-07" db="EMBL/GenBank/DDBJ databases">
        <title>Draft Genome Assemblies for Five Robust Yarrowia lipolytica Strains Exhibiting High Lipid Production and Pentose Sugar Utilization and Sugar Alcohol Secretion from Undetoxified Lignocellulosic Biomass Hydrolysates.</title>
        <authorList>
            <consortium name="DOE Joint Genome Institute"/>
            <person name="Walker C."/>
            <person name="Ryu S."/>
            <person name="Na H."/>
            <person name="Zane M."/>
            <person name="LaButti K."/>
            <person name="Lipzen A."/>
            <person name="Haridas S."/>
            <person name="Barry K."/>
            <person name="Grigoriev I.V."/>
            <person name="Quarterman J."/>
            <person name="Slininger P."/>
            <person name="Dien B."/>
            <person name="Trinh C.T."/>
        </authorList>
    </citation>
    <scope>NUCLEOTIDE SEQUENCE [LARGE SCALE GENOMIC DNA]</scope>
    <source>
        <strain evidence="8 10">YB392</strain>
    </source>
</reference>
<dbReference type="GO" id="GO:0031267">
    <property type="term" value="F:small GTPase binding"/>
    <property type="evidence" value="ECO:0007669"/>
    <property type="project" value="InterPro"/>
</dbReference>
<dbReference type="GeneID" id="2908997"/>
<dbReference type="FunFam" id="1.25.10.10:FF:000490">
    <property type="entry name" value="CRM1p Major karyopherin"/>
    <property type="match status" value="1"/>
</dbReference>
<dbReference type="Pfam" id="PF18787">
    <property type="entry name" value="CRM1_repeat_3"/>
    <property type="match status" value="1"/>
</dbReference>
<dbReference type="InterPro" id="IPR016024">
    <property type="entry name" value="ARM-type_fold"/>
</dbReference>
<dbReference type="OMA" id="WAFKHNN"/>
<dbReference type="Proteomes" id="UP000182444">
    <property type="component" value="Chromosome 1F"/>
</dbReference>
<dbReference type="SMART" id="SM00913">
    <property type="entry name" value="IBN_N"/>
    <property type="match status" value="1"/>
</dbReference>
<dbReference type="InterPro" id="IPR014877">
    <property type="entry name" value="XPO1_C_dom"/>
</dbReference>
<dbReference type="eggNOG" id="KOG2020">
    <property type="taxonomic scope" value="Eukaryota"/>
</dbReference>
<dbReference type="InterPro" id="IPR045065">
    <property type="entry name" value="XPO1/5"/>
</dbReference>
<evidence type="ECO:0000256" key="2">
    <source>
        <dbReference type="ARBA" id="ARBA00009466"/>
    </source>
</evidence>
<evidence type="ECO:0000313" key="9">
    <source>
        <dbReference type="Proteomes" id="UP000182444"/>
    </source>
</evidence>
<comment type="subcellular location">
    <subcellularLocation>
        <location evidence="1">Nucleus</location>
    </subcellularLocation>
</comment>
<evidence type="ECO:0000313" key="7">
    <source>
        <dbReference type="EMBL" id="AOW06936.1"/>
    </source>
</evidence>
<dbReference type="EMBL" id="KZ857332">
    <property type="protein sequence ID" value="RDW26767.1"/>
    <property type="molecule type" value="Genomic_DNA"/>
</dbReference>
<dbReference type="GO" id="GO:0000056">
    <property type="term" value="P:ribosomal small subunit export from nucleus"/>
    <property type="evidence" value="ECO:0007669"/>
    <property type="project" value="TreeGrafter"/>
</dbReference>
<evidence type="ECO:0000256" key="4">
    <source>
        <dbReference type="ARBA" id="ARBA00022927"/>
    </source>
</evidence>
<name>A0A1D8NMS9_YARLL</name>
<dbReference type="Pfam" id="PF18777">
    <property type="entry name" value="CRM1_repeat"/>
    <property type="match status" value="1"/>
</dbReference>
<dbReference type="Pfam" id="PF18784">
    <property type="entry name" value="CRM1_repeat_2"/>
    <property type="match status" value="1"/>
</dbReference>
<evidence type="ECO:0000313" key="8">
    <source>
        <dbReference type="EMBL" id="RDW26767.1"/>
    </source>
</evidence>
<keyword evidence="3" id="KW-0813">Transport</keyword>
<dbReference type="SUPFAM" id="SSF48371">
    <property type="entry name" value="ARM repeat"/>
    <property type="match status" value="1"/>
</dbReference>
<dbReference type="VEuPathDB" id="FungiDB:YALI0_F10098g"/>
<dbReference type="InterPro" id="IPR041123">
    <property type="entry name" value="CRM1_repeat"/>
</dbReference>
<proteinExistence type="inferred from homology"/>
<dbReference type="InterPro" id="IPR001494">
    <property type="entry name" value="Importin-beta_N"/>
</dbReference>
<dbReference type="PANTHER" id="PTHR11223:SF2">
    <property type="entry name" value="EXPORTIN-1"/>
    <property type="match status" value="1"/>
</dbReference>
<dbReference type="Pfam" id="PF08389">
    <property type="entry name" value="Xpo1"/>
    <property type="match status" value="1"/>
</dbReference>
<organism evidence="7 9">
    <name type="scientific">Yarrowia lipolytica</name>
    <name type="common">Candida lipolytica</name>
    <dbReference type="NCBI Taxonomy" id="4952"/>
    <lineage>
        <taxon>Eukaryota</taxon>
        <taxon>Fungi</taxon>
        <taxon>Dikarya</taxon>
        <taxon>Ascomycota</taxon>
        <taxon>Saccharomycotina</taxon>
        <taxon>Dipodascomycetes</taxon>
        <taxon>Dipodascales</taxon>
        <taxon>Dipodascales incertae sedis</taxon>
        <taxon>Yarrowia</taxon>
    </lineage>
</organism>
<dbReference type="GO" id="GO:0000055">
    <property type="term" value="P:ribosomal large subunit export from nucleus"/>
    <property type="evidence" value="ECO:0007669"/>
    <property type="project" value="TreeGrafter"/>
</dbReference>
<dbReference type="InterPro" id="IPR041235">
    <property type="entry name" value="Exp1_repeat_2"/>
</dbReference>
<dbReference type="GO" id="GO:0005737">
    <property type="term" value="C:cytoplasm"/>
    <property type="evidence" value="ECO:0007669"/>
    <property type="project" value="TreeGrafter"/>
</dbReference>
<evidence type="ECO:0000259" key="6">
    <source>
        <dbReference type="PROSITE" id="PS50166"/>
    </source>
</evidence>
<dbReference type="RefSeq" id="XP_505234.2">
    <property type="nucleotide sequence ID" value="XM_505234.2"/>
</dbReference>
<dbReference type="GO" id="GO:0051170">
    <property type="term" value="P:import into nucleus"/>
    <property type="evidence" value="ECO:0007669"/>
    <property type="project" value="UniProtKB-ARBA"/>
</dbReference>
<gene>
    <name evidence="8" type="ORF">B0I71DRAFT_116866</name>
    <name evidence="7" type="ORF">YALI1_F13644g</name>
</gene>
<accession>A0A1D8NMS9</accession>
<dbReference type="Pfam" id="PF08767">
    <property type="entry name" value="CRM1_C"/>
    <property type="match status" value="1"/>
</dbReference>
<keyword evidence="5" id="KW-0539">Nucleus</keyword>
<dbReference type="EMBL" id="CP017558">
    <property type="protein sequence ID" value="AOW06936.1"/>
    <property type="molecule type" value="Genomic_DNA"/>
</dbReference>
<dbReference type="GO" id="GO:0034399">
    <property type="term" value="C:nuclear periphery"/>
    <property type="evidence" value="ECO:0007669"/>
    <property type="project" value="EnsemblFungi"/>
</dbReference>
<dbReference type="PROSITE" id="PS50166">
    <property type="entry name" value="IMPORTIN_B_NT"/>
    <property type="match status" value="1"/>
</dbReference>
<dbReference type="InterPro" id="IPR040485">
    <property type="entry name" value="XPO1_repeat_3"/>
</dbReference>
<dbReference type="InterPro" id="IPR011989">
    <property type="entry name" value="ARM-like"/>
</dbReference>
<comment type="similarity">
    <text evidence="2">Belongs to the exportin family.</text>
</comment>
<dbReference type="Gene3D" id="1.25.10.10">
    <property type="entry name" value="Leucine-rich Repeat Variant"/>
    <property type="match status" value="1"/>
</dbReference>
<dbReference type="GO" id="GO:0005049">
    <property type="term" value="F:nuclear export signal receptor activity"/>
    <property type="evidence" value="ECO:0007669"/>
    <property type="project" value="EnsemblFungi"/>
</dbReference>
<dbReference type="GO" id="GO:0006611">
    <property type="term" value="P:protein export from nucleus"/>
    <property type="evidence" value="ECO:0007669"/>
    <property type="project" value="EnsemblFungi"/>
</dbReference>
<evidence type="ECO:0000256" key="5">
    <source>
        <dbReference type="ARBA" id="ARBA00023242"/>
    </source>
</evidence>
<evidence type="ECO:0000256" key="1">
    <source>
        <dbReference type="ARBA" id="ARBA00004123"/>
    </source>
</evidence>
<evidence type="ECO:0000313" key="10">
    <source>
        <dbReference type="Proteomes" id="UP000256601"/>
    </source>
</evidence>
<dbReference type="InterPro" id="IPR013598">
    <property type="entry name" value="Exportin-1/Importin-b-like"/>
</dbReference>
<dbReference type="KEGG" id="yli:2908997"/>
<sequence length="1080" mass="123543">MEGILVFEGDFDVALFDNVVKAFYRGTNATERKQAEQVLNQFKAHNDAWLKADQILEKSTESESKYIALSILDNMIKTRWKLLPQEQRLGIRNFLVALAVGLSNDDATFKSQRALIKKYDLTIVQILKQDWPQEWPNFIDEIVESSQMSANICENNMLILRYLSEEVFDFSQETMTQAKTNTLKSQMVSEFSKIFELCLKVLEKADRPSLIQATLHSLLRYLGWIPLDFIFKTPVLELLVNKFLEPEEFRDLTLKCLTEISSLSTKDYDQQYFAMITGALGIINRVIPLQTDFKAVYAEASTSDQEYIQNLGIFLTSFLTHHLDLVERQESQDLLINAHMYLIKISKIEERELFKVCLDYWGRLVSQLYEEIQSLPLNDLNSVFAQNPFGQNLNAQGAIAPEVLQNYNLRKHMYGPVLSQLRLVMIENMARPEEVLIVENDEGEIVREFFRESDTIILYKSMREVLVYLTHLDVSDTERIMSDKLARQLDGSEWSWNNLNTLCWAIGSISGAMNEELEKRFLVSVVKKLLSLTDQMRGKDNKAVVASDIMYIVGQYPRFLKAHWKFLKTVVKKLFEFMKETHEGVQDMACDTFIKIAQKCKRHFVAQQPNETEPFIDEIVRDLGEITEALQPSQVHTFYEACGHIISAQNARAIRERLLSELMRLPNQAWEQLMNQARNDPDILSNPEPVKTFSNVMKTNVATCTALGAGFQPQLKLIYMDMLHLYRAVSSTISEAVASQGQIATRTPKVRGLRTIKKESLKLIQTYVSTADNLEDVSQNLAPPLFQAVLEDYSSNVPDARDAEVLNCMNTVVTRVGGQIPDGVVMILQNVFECTLNMINTNFTDYPEHRVGFFELLRAINLYSFAAIVTLPDEGFSLVVDACLWASKHDHREVESAGLALTYELLQNVSEKATPEFAAKFYQNYFFNILQGMFHVLTDTDHKAGFKQQCQVLAKQIDLVESNAISVPLYQPGQVPDGTSNSVYLRQYMGHMLLEAFPHLTEGQVSNFIEGLFALHKDFPRFKLNLRDFLVQIKEYGGGNTEHLYAEDKERDRVEAERQNKEKALKIGGLVKPADMDEDL</sequence>
<reference evidence="7 9" key="1">
    <citation type="journal article" date="2016" name="PLoS ONE">
        <title>Sequence Assembly of Yarrowia lipolytica Strain W29/CLIB89 Shows Transposable Element Diversity.</title>
        <authorList>
            <person name="Magnan C."/>
            <person name="Yu J."/>
            <person name="Chang I."/>
            <person name="Jahn E."/>
            <person name="Kanomata Y."/>
            <person name="Wu J."/>
            <person name="Zeller M."/>
            <person name="Oakes M."/>
            <person name="Baldi P."/>
            <person name="Sandmeyer S."/>
        </authorList>
    </citation>
    <scope>NUCLEOTIDE SEQUENCE [LARGE SCALE GENOMIC DNA]</scope>
    <source>
        <strain evidence="7">CLIB89</strain>
        <strain evidence="9">CLIB89(W29)</strain>
    </source>
</reference>
<dbReference type="SMART" id="SM01102">
    <property type="entry name" value="CRM1_C"/>
    <property type="match status" value="1"/>
</dbReference>
<feature type="domain" description="Importin N-terminal" evidence="6">
    <location>
        <begin position="35"/>
        <end position="101"/>
    </location>
</feature>
<protein>
    <submittedName>
        <fullName evidence="8">CRM1 C terminal-domain-containing protein</fullName>
    </submittedName>
</protein>
<dbReference type="Proteomes" id="UP000256601">
    <property type="component" value="Unassembled WGS sequence"/>
</dbReference>
<dbReference type="OrthoDB" id="27218at2759"/>
<dbReference type="AlphaFoldDB" id="A0A1D8NMS9"/>
<keyword evidence="4" id="KW-0653">Protein transport</keyword>
<dbReference type="PANTHER" id="PTHR11223">
    <property type="entry name" value="EXPORTIN 1/5"/>
    <property type="match status" value="1"/>
</dbReference>
<evidence type="ECO:0000256" key="3">
    <source>
        <dbReference type="ARBA" id="ARBA00022448"/>
    </source>
</evidence>